<reference evidence="1 2" key="1">
    <citation type="submission" date="2014-02" db="EMBL/GenBank/DDBJ databases">
        <title>The genome sequence of Colletotrichum simmondsii CBS122122.</title>
        <authorList>
            <person name="Baroncelli R."/>
            <person name="Thon M.R."/>
        </authorList>
    </citation>
    <scope>NUCLEOTIDE SEQUENCE [LARGE SCALE GENOMIC DNA]</scope>
    <source>
        <strain evidence="1 2">CBS122122</strain>
    </source>
</reference>
<dbReference type="Proteomes" id="UP000070328">
    <property type="component" value="Unassembled WGS sequence"/>
</dbReference>
<accession>A0A135SRN1</accession>
<gene>
    <name evidence="1" type="ORF">CSIM01_05699</name>
</gene>
<dbReference type="OrthoDB" id="10420654at2759"/>
<name>A0A135SRN1_9PEZI</name>
<keyword evidence="2" id="KW-1185">Reference proteome</keyword>
<evidence type="ECO:0000313" key="1">
    <source>
        <dbReference type="EMBL" id="KXH38574.1"/>
    </source>
</evidence>
<protein>
    <submittedName>
        <fullName evidence="1">Uncharacterized protein</fullName>
    </submittedName>
</protein>
<sequence>MRNLWAQVLELRGIYLCLGAGWSTTQVWALRRDWGDREKGNDTQILEPGTALEPFWRIGQSLVHWCAPLSVYPPGKRKDWTHTLAKGRAAVVAERERERQLAAE</sequence>
<evidence type="ECO:0000313" key="2">
    <source>
        <dbReference type="Proteomes" id="UP000070328"/>
    </source>
</evidence>
<dbReference type="EMBL" id="JFBX01000454">
    <property type="protein sequence ID" value="KXH38574.1"/>
    <property type="molecule type" value="Genomic_DNA"/>
</dbReference>
<organism evidence="1 2">
    <name type="scientific">Colletotrichum simmondsii</name>
    <dbReference type="NCBI Taxonomy" id="703756"/>
    <lineage>
        <taxon>Eukaryota</taxon>
        <taxon>Fungi</taxon>
        <taxon>Dikarya</taxon>
        <taxon>Ascomycota</taxon>
        <taxon>Pezizomycotina</taxon>
        <taxon>Sordariomycetes</taxon>
        <taxon>Hypocreomycetidae</taxon>
        <taxon>Glomerellales</taxon>
        <taxon>Glomerellaceae</taxon>
        <taxon>Colletotrichum</taxon>
        <taxon>Colletotrichum acutatum species complex</taxon>
    </lineage>
</organism>
<comment type="caution">
    <text evidence="1">The sequence shown here is derived from an EMBL/GenBank/DDBJ whole genome shotgun (WGS) entry which is preliminary data.</text>
</comment>
<dbReference type="AlphaFoldDB" id="A0A135SRN1"/>
<proteinExistence type="predicted"/>